<evidence type="ECO:0008006" key="3">
    <source>
        <dbReference type="Google" id="ProtNLM"/>
    </source>
</evidence>
<accession>A0A1H9ULY7</accession>
<dbReference type="STRING" id="587636.SAMN05216199_2004"/>
<proteinExistence type="predicted"/>
<dbReference type="OrthoDB" id="9804685at2"/>
<reference evidence="2" key="1">
    <citation type="submission" date="2016-10" db="EMBL/GenBank/DDBJ databases">
        <authorList>
            <person name="Varghese N."/>
            <person name="Submissions S."/>
        </authorList>
    </citation>
    <scope>NUCLEOTIDE SEQUENCE [LARGE SCALE GENOMIC DNA]</scope>
    <source>
        <strain evidence="2">CGMCC 1.6963</strain>
    </source>
</reference>
<dbReference type="EMBL" id="FOHB01000003">
    <property type="protein sequence ID" value="SES10466.1"/>
    <property type="molecule type" value="Genomic_DNA"/>
</dbReference>
<dbReference type="RefSeq" id="WP_091757727.1">
    <property type="nucleotide sequence ID" value="NZ_FOHB01000003.1"/>
</dbReference>
<name>A0A1H9ULY7_9MICO</name>
<gene>
    <name evidence="1" type="ORF">SAMN05216199_2004</name>
</gene>
<protein>
    <recommendedName>
        <fullName evidence="3">PRC-barrel domain-containing protein</fullName>
    </recommendedName>
</protein>
<dbReference type="AlphaFoldDB" id="A0A1H9ULY7"/>
<evidence type="ECO:0000313" key="1">
    <source>
        <dbReference type="EMBL" id="SES10466.1"/>
    </source>
</evidence>
<organism evidence="1 2">
    <name type="scientific">Pedococcus cremeus</name>
    <dbReference type="NCBI Taxonomy" id="587636"/>
    <lineage>
        <taxon>Bacteria</taxon>
        <taxon>Bacillati</taxon>
        <taxon>Actinomycetota</taxon>
        <taxon>Actinomycetes</taxon>
        <taxon>Micrococcales</taxon>
        <taxon>Intrasporangiaceae</taxon>
        <taxon>Pedococcus</taxon>
    </lineage>
</organism>
<evidence type="ECO:0000313" key="2">
    <source>
        <dbReference type="Proteomes" id="UP000199019"/>
    </source>
</evidence>
<dbReference type="Proteomes" id="UP000199019">
    <property type="component" value="Unassembled WGS sequence"/>
</dbReference>
<keyword evidence="2" id="KW-1185">Reference proteome</keyword>
<sequence>MTSPQPVHGHPATGQVLDLVLRVADHQVVGPEGLLLGNVDNLVLREHEGRLLVTGFVSGPGGLGPRLPGSLGRWVQAVWRRLRSDADSQPTVVPLSAVARIGSAVEVTRHGQQVLASGMGLEHWLRTYVVSRIPGAKGGEDRLEGEPVQDAAQHVWSPGPGSHLLSDLLGARVRSAQGEDLGAVLDVCAEAVAPTGAAVGVLRVRGLSYGPRATGSELGYTEDPRQGPLVLRVLFRRLHRAHRYVPLEAVDVDWQARVVTVAPSARPVHPHQR</sequence>